<evidence type="ECO:0000259" key="5">
    <source>
        <dbReference type="PROSITE" id="PS50893"/>
    </source>
</evidence>
<dbReference type="PANTHER" id="PTHR43335:SF4">
    <property type="entry name" value="ABC TRANSPORTER, ATP-BINDING PROTEIN"/>
    <property type="match status" value="1"/>
</dbReference>
<dbReference type="Pfam" id="PF00005">
    <property type="entry name" value="ABC_tran"/>
    <property type="match status" value="1"/>
</dbReference>
<evidence type="ECO:0000313" key="6">
    <source>
        <dbReference type="EMBL" id="MEQ3352692.1"/>
    </source>
</evidence>
<protein>
    <submittedName>
        <fullName evidence="6">ATP-binding cassette domain-containing protein</fullName>
    </submittedName>
</protein>
<evidence type="ECO:0000313" key="7">
    <source>
        <dbReference type="Proteomes" id="UP001481872"/>
    </source>
</evidence>
<keyword evidence="2" id="KW-0813">Transport</keyword>
<name>A0ABV1J3C8_9FIRM</name>
<dbReference type="PROSITE" id="PS00211">
    <property type="entry name" value="ABC_TRANSPORTER_1"/>
    <property type="match status" value="1"/>
</dbReference>
<dbReference type="PROSITE" id="PS50893">
    <property type="entry name" value="ABC_TRANSPORTER_2"/>
    <property type="match status" value="1"/>
</dbReference>
<dbReference type="SMART" id="SM00382">
    <property type="entry name" value="AAA"/>
    <property type="match status" value="1"/>
</dbReference>
<organism evidence="6 7">
    <name type="scientific">Aedoeadaptatus acetigenes</name>
    <dbReference type="NCBI Taxonomy" id="2981723"/>
    <lineage>
        <taxon>Bacteria</taxon>
        <taxon>Bacillati</taxon>
        <taxon>Bacillota</taxon>
        <taxon>Tissierellia</taxon>
        <taxon>Tissierellales</taxon>
        <taxon>Peptoniphilaceae</taxon>
        <taxon>Aedoeadaptatus</taxon>
    </lineage>
</organism>
<dbReference type="PANTHER" id="PTHR43335">
    <property type="entry name" value="ABC TRANSPORTER, ATP-BINDING PROTEIN"/>
    <property type="match status" value="1"/>
</dbReference>
<comment type="similarity">
    <text evidence="1">Belongs to the ABC transporter superfamily.</text>
</comment>
<evidence type="ECO:0000256" key="1">
    <source>
        <dbReference type="ARBA" id="ARBA00005417"/>
    </source>
</evidence>
<dbReference type="InterPro" id="IPR003439">
    <property type="entry name" value="ABC_transporter-like_ATP-bd"/>
</dbReference>
<feature type="domain" description="ABC transporter" evidence="5">
    <location>
        <begin position="5"/>
        <end position="233"/>
    </location>
</feature>
<proteinExistence type="inferred from homology"/>
<dbReference type="RefSeq" id="WP_349053103.1">
    <property type="nucleotide sequence ID" value="NZ_JBBNPS010000001.1"/>
</dbReference>
<accession>A0ABV1J3C8</accession>
<dbReference type="InterPro" id="IPR017871">
    <property type="entry name" value="ABC_transporter-like_CS"/>
</dbReference>
<dbReference type="SUPFAM" id="SSF52540">
    <property type="entry name" value="P-loop containing nucleoside triphosphate hydrolases"/>
    <property type="match status" value="1"/>
</dbReference>
<keyword evidence="4 6" id="KW-0067">ATP-binding</keyword>
<evidence type="ECO:0000256" key="2">
    <source>
        <dbReference type="ARBA" id="ARBA00022448"/>
    </source>
</evidence>
<comment type="caution">
    <text evidence="6">The sequence shown here is derived from an EMBL/GenBank/DDBJ whole genome shotgun (WGS) entry which is preliminary data.</text>
</comment>
<dbReference type="EMBL" id="JBBNPS010000001">
    <property type="protein sequence ID" value="MEQ3352692.1"/>
    <property type="molecule type" value="Genomic_DNA"/>
</dbReference>
<dbReference type="InterPro" id="IPR003593">
    <property type="entry name" value="AAA+_ATPase"/>
</dbReference>
<sequence>MNKLLTIENLSKTYNGKKVLDVDHFDLPAGAIYGLIGPNGAGKSTLMKAILGLIEPEVGDMVLFGEKVTPKNQKILNRKLGALIERPAYYDHLTGHENLSILCTLKGIDKKHILPALEAVGLETKANEKVRTYSLGMKQRLGIAMAIIGEPKLLILDEPINGLDPVGTLDMRHLFLQLAEEKNTTILISSHILDEVEKIATHIAMLQQGHLVYDGTLENYRRLHPPILSIRTSDNEKAAEVLSSQRCRIRGDRLILNHPSDREVAKAVRALSPHVDIYRIEEERESLEALFIQDTQKEGRSID</sequence>
<gene>
    <name evidence="6" type="ORF">AAA081_00035</name>
</gene>
<evidence type="ECO:0000256" key="4">
    <source>
        <dbReference type="ARBA" id="ARBA00022840"/>
    </source>
</evidence>
<reference evidence="6 7" key="1">
    <citation type="submission" date="2024-04" db="EMBL/GenBank/DDBJ databases">
        <title>Human intestinal bacterial collection.</title>
        <authorList>
            <person name="Pauvert C."/>
            <person name="Hitch T.C.A."/>
            <person name="Clavel T."/>
        </authorList>
    </citation>
    <scope>NUCLEOTIDE SEQUENCE [LARGE SCALE GENOMIC DNA]</scope>
    <source>
        <strain evidence="6 7">CLA-SR-H026</strain>
    </source>
</reference>
<evidence type="ECO:0000256" key="3">
    <source>
        <dbReference type="ARBA" id="ARBA00022741"/>
    </source>
</evidence>
<dbReference type="InterPro" id="IPR027417">
    <property type="entry name" value="P-loop_NTPase"/>
</dbReference>
<keyword evidence="3" id="KW-0547">Nucleotide-binding</keyword>
<dbReference type="GO" id="GO:0005524">
    <property type="term" value="F:ATP binding"/>
    <property type="evidence" value="ECO:0007669"/>
    <property type="project" value="UniProtKB-KW"/>
</dbReference>
<dbReference type="Proteomes" id="UP001481872">
    <property type="component" value="Unassembled WGS sequence"/>
</dbReference>
<keyword evidence="7" id="KW-1185">Reference proteome</keyword>
<dbReference type="Gene3D" id="3.40.50.300">
    <property type="entry name" value="P-loop containing nucleotide triphosphate hydrolases"/>
    <property type="match status" value="1"/>
</dbReference>